<dbReference type="EMBL" id="GEZM01099320">
    <property type="protein sequence ID" value="JAV53393.1"/>
    <property type="molecule type" value="Transcribed_RNA"/>
</dbReference>
<accession>A0A1Y1JWA2</accession>
<organism evidence="2">
    <name type="scientific">Photinus pyralis</name>
    <name type="common">Common eastern firefly</name>
    <name type="synonym">Lampyris pyralis</name>
    <dbReference type="NCBI Taxonomy" id="7054"/>
    <lineage>
        <taxon>Eukaryota</taxon>
        <taxon>Metazoa</taxon>
        <taxon>Ecdysozoa</taxon>
        <taxon>Arthropoda</taxon>
        <taxon>Hexapoda</taxon>
        <taxon>Insecta</taxon>
        <taxon>Pterygota</taxon>
        <taxon>Neoptera</taxon>
        <taxon>Endopterygota</taxon>
        <taxon>Coleoptera</taxon>
        <taxon>Polyphaga</taxon>
        <taxon>Elateriformia</taxon>
        <taxon>Elateroidea</taxon>
        <taxon>Lampyridae</taxon>
        <taxon>Lampyrinae</taxon>
        <taxon>Photinus</taxon>
    </lineage>
</organism>
<reference evidence="2" key="1">
    <citation type="journal article" date="2016" name="Sci. Rep.">
        <title>Molecular characterization of firefly nuptial gifts: a multi-omics approach sheds light on postcopulatory sexual selection.</title>
        <authorList>
            <person name="Al-Wathiqui N."/>
            <person name="Fallon T.R."/>
            <person name="South A."/>
            <person name="Weng J.K."/>
            <person name="Lewis S.M."/>
        </authorList>
    </citation>
    <scope>NUCLEOTIDE SEQUENCE</scope>
</reference>
<keyword evidence="1" id="KW-0732">Signal</keyword>
<proteinExistence type="predicted"/>
<evidence type="ECO:0000256" key="1">
    <source>
        <dbReference type="SAM" id="SignalP"/>
    </source>
</evidence>
<name>A0A1Y1JWA2_PHOPY</name>
<evidence type="ECO:0000313" key="2">
    <source>
        <dbReference type="EMBL" id="JAV53393.1"/>
    </source>
</evidence>
<feature type="signal peptide" evidence="1">
    <location>
        <begin position="1"/>
        <end position="17"/>
    </location>
</feature>
<feature type="chain" id="PRO_5012282137" evidence="1">
    <location>
        <begin position="18"/>
        <end position="306"/>
    </location>
</feature>
<sequence>MPSKLAWLGVISYLTFASTLPTSLVEDVKANSIKDSKVKRARSDTEENPHLPAIYYKNPSAIKRGTSQPFDNWEDLNKETFINLAPSLYSNDGKIDDKSIVDYEKAYQYGTNKEKLDEALENAVLKSELYGSPGSANQYRYFEGGNDEKRKKRAAFKRLNSRYKRDIELTPEEFLTLLSLWENERRHTSDDYRPTWSRYEPNVDLDDRNENELDEDDENWLDTPVVYPHATNRASPNYMYEDKRGEWGRFPENKKKRFMVARKRNDPTRELRYINGPPQRSDFYTLSQLLAAQREPNAPLYRRMVL</sequence>
<dbReference type="AlphaFoldDB" id="A0A1Y1JWA2"/>
<protein>
    <submittedName>
        <fullName evidence="2">Uncharacterized protein</fullName>
    </submittedName>
</protein>